<dbReference type="InterPro" id="IPR004089">
    <property type="entry name" value="MCPsignal_dom"/>
</dbReference>
<feature type="transmembrane region" description="Helical" evidence="7">
    <location>
        <begin position="9"/>
        <end position="29"/>
    </location>
</feature>
<name>A0ABR8XY19_9BACL</name>
<protein>
    <submittedName>
        <fullName evidence="10">HAMP domain-containing protein</fullName>
    </submittedName>
</protein>
<comment type="similarity">
    <text evidence="5">Belongs to the methyl-accepting chemotaxis (MCP) protein family.</text>
</comment>
<dbReference type="Gene3D" id="1.10.8.500">
    <property type="entry name" value="HAMP domain in histidine kinase"/>
    <property type="match status" value="1"/>
</dbReference>
<feature type="domain" description="HAMP" evidence="9">
    <location>
        <begin position="203"/>
        <end position="256"/>
    </location>
</feature>
<dbReference type="Pfam" id="PF00015">
    <property type="entry name" value="MCPsignal"/>
    <property type="match status" value="1"/>
</dbReference>
<keyword evidence="3 7" id="KW-0472">Membrane</keyword>
<dbReference type="Proteomes" id="UP000619101">
    <property type="component" value="Unassembled WGS sequence"/>
</dbReference>
<dbReference type="PANTHER" id="PTHR32089:SF112">
    <property type="entry name" value="LYSOZYME-LIKE PROTEIN-RELATED"/>
    <property type="match status" value="1"/>
</dbReference>
<dbReference type="PRINTS" id="PR00260">
    <property type="entry name" value="CHEMTRNSDUCR"/>
</dbReference>
<comment type="subcellular location">
    <subcellularLocation>
        <location evidence="1">Cell membrane</location>
    </subcellularLocation>
</comment>
<feature type="transmembrane region" description="Helical" evidence="7">
    <location>
        <begin position="181"/>
        <end position="201"/>
    </location>
</feature>
<gene>
    <name evidence="10" type="ORF">H9635_08715</name>
</gene>
<dbReference type="SMART" id="SM00304">
    <property type="entry name" value="HAMP"/>
    <property type="match status" value="1"/>
</dbReference>
<dbReference type="Gene3D" id="1.10.287.950">
    <property type="entry name" value="Methyl-accepting chemotaxis protein"/>
    <property type="match status" value="1"/>
</dbReference>
<accession>A0ABR8XY19</accession>
<evidence type="ECO:0000313" key="11">
    <source>
        <dbReference type="Proteomes" id="UP000619101"/>
    </source>
</evidence>
<dbReference type="InterPro" id="IPR024478">
    <property type="entry name" value="HlyB_4HB_MCP"/>
</dbReference>
<evidence type="ECO:0000256" key="1">
    <source>
        <dbReference type="ARBA" id="ARBA00004236"/>
    </source>
</evidence>
<keyword evidence="7" id="KW-0812">Transmembrane</keyword>
<evidence type="ECO:0000256" key="6">
    <source>
        <dbReference type="PROSITE-ProRule" id="PRU00284"/>
    </source>
</evidence>
<evidence type="ECO:0000256" key="5">
    <source>
        <dbReference type="ARBA" id="ARBA00029447"/>
    </source>
</evidence>
<evidence type="ECO:0000259" key="9">
    <source>
        <dbReference type="PROSITE" id="PS50885"/>
    </source>
</evidence>
<evidence type="ECO:0000256" key="3">
    <source>
        <dbReference type="ARBA" id="ARBA00023136"/>
    </source>
</evidence>
<dbReference type="InterPro" id="IPR003660">
    <property type="entry name" value="HAMP_dom"/>
</dbReference>
<dbReference type="InterPro" id="IPR004090">
    <property type="entry name" value="Chemotax_Me-accpt_rcpt"/>
</dbReference>
<evidence type="ECO:0000256" key="2">
    <source>
        <dbReference type="ARBA" id="ARBA00022475"/>
    </source>
</evidence>
<dbReference type="RefSeq" id="WP_191699799.1">
    <property type="nucleotide sequence ID" value="NZ_JACSPZ010000003.1"/>
</dbReference>
<dbReference type="Pfam" id="PF00672">
    <property type="entry name" value="HAMP"/>
    <property type="match status" value="1"/>
</dbReference>
<dbReference type="SUPFAM" id="SSF58104">
    <property type="entry name" value="Methyl-accepting chemotaxis protein (MCP) signaling domain"/>
    <property type="match status" value="1"/>
</dbReference>
<proteinExistence type="inferred from homology"/>
<feature type="domain" description="Methyl-accepting transducer" evidence="8">
    <location>
        <begin position="275"/>
        <end position="511"/>
    </location>
</feature>
<dbReference type="SMART" id="SM00283">
    <property type="entry name" value="MA"/>
    <property type="match status" value="1"/>
</dbReference>
<dbReference type="PANTHER" id="PTHR32089">
    <property type="entry name" value="METHYL-ACCEPTING CHEMOTAXIS PROTEIN MCPB"/>
    <property type="match status" value="1"/>
</dbReference>
<sequence length="561" mass="60317">MKLGTKLNLAFYSIIAIMIITAVIVFINLNMIDEKQTEALDNRVEQIRLVDDIRANLAFQGLYGRALILENSNKNQENLLTYAGKLDENIKQLEDLATTNTMKSYIEEITVFNNQFNESVEKLLATLKTGNIQASTNIVNNDLQNANVGILNVANDMITFQKSQLDEIKNETEQTMTTSKIVSMVSVLISLIVGFLMVLFVKKSIVKPLATLMNAAEHISEGDLTHPTIKIQSKDEIGQLGTIFNKMKLNLQILIQSVQNNSQQLTAAAEELSASAEEITATTEDVTQQIEITADAAQNSAVASNESARAMEETAHGVQRIAEASQVLHNSSLDASSTATKGAQIIESAQEQMATINHSTSTVNELVQKLSAQTVEIENMTKVITDITDQTNLLSLNAAIEAARAGEHGKGFAVVADEVRKLAESSKQSANSIVGLTMEIQRDTFNVEQAVSSAINSVNDGVKIIGHAGESFNEIVGAVDLMTTQIEEISATAEQLSASSEEVTASVNEIASGAGSASQSMISVAAAMEEQSATMQEVSGIAVSLVDSAAELQNEIGKFKV</sequence>
<evidence type="ECO:0000256" key="4">
    <source>
        <dbReference type="ARBA" id="ARBA00023224"/>
    </source>
</evidence>
<evidence type="ECO:0000259" key="8">
    <source>
        <dbReference type="PROSITE" id="PS50111"/>
    </source>
</evidence>
<keyword evidence="7" id="KW-1133">Transmembrane helix</keyword>
<dbReference type="PROSITE" id="PS50111">
    <property type="entry name" value="CHEMOTAXIS_TRANSDUC_2"/>
    <property type="match status" value="1"/>
</dbReference>
<dbReference type="CDD" id="cd06225">
    <property type="entry name" value="HAMP"/>
    <property type="match status" value="1"/>
</dbReference>
<comment type="caution">
    <text evidence="10">The sequence shown here is derived from an EMBL/GenBank/DDBJ whole genome shotgun (WGS) entry which is preliminary data.</text>
</comment>
<dbReference type="PROSITE" id="PS50885">
    <property type="entry name" value="HAMP"/>
    <property type="match status" value="1"/>
</dbReference>
<keyword evidence="4 6" id="KW-0807">Transducer</keyword>
<keyword evidence="2" id="KW-1003">Cell membrane</keyword>
<organism evidence="10 11">
    <name type="scientific">Solibacillus faecavium</name>
    <dbReference type="NCBI Taxonomy" id="2762221"/>
    <lineage>
        <taxon>Bacteria</taxon>
        <taxon>Bacillati</taxon>
        <taxon>Bacillota</taxon>
        <taxon>Bacilli</taxon>
        <taxon>Bacillales</taxon>
        <taxon>Caryophanaceae</taxon>
        <taxon>Solibacillus</taxon>
    </lineage>
</organism>
<reference evidence="10 11" key="1">
    <citation type="submission" date="2020-08" db="EMBL/GenBank/DDBJ databases">
        <title>A Genomic Blueprint of the Chicken Gut Microbiome.</title>
        <authorList>
            <person name="Gilroy R."/>
            <person name="Ravi A."/>
            <person name="Getino M."/>
            <person name="Pursley I."/>
            <person name="Horton D.L."/>
            <person name="Alikhan N.-F."/>
            <person name="Baker D."/>
            <person name="Gharbi K."/>
            <person name="Hall N."/>
            <person name="Watson M."/>
            <person name="Adriaenssens E.M."/>
            <person name="Foster-Nyarko E."/>
            <person name="Jarju S."/>
            <person name="Secka A."/>
            <person name="Antonio M."/>
            <person name="Oren A."/>
            <person name="Chaudhuri R."/>
            <person name="La Ragione R.M."/>
            <person name="Hildebrand F."/>
            <person name="Pallen M.J."/>
        </authorList>
    </citation>
    <scope>NUCLEOTIDE SEQUENCE [LARGE SCALE GENOMIC DNA]</scope>
    <source>
        <strain evidence="10 11">A46</strain>
    </source>
</reference>
<dbReference type="Pfam" id="PF12729">
    <property type="entry name" value="4HB_MCP_1"/>
    <property type="match status" value="1"/>
</dbReference>
<evidence type="ECO:0000256" key="7">
    <source>
        <dbReference type="SAM" id="Phobius"/>
    </source>
</evidence>
<keyword evidence="11" id="KW-1185">Reference proteome</keyword>
<dbReference type="CDD" id="cd11386">
    <property type="entry name" value="MCP_signal"/>
    <property type="match status" value="1"/>
</dbReference>
<evidence type="ECO:0000313" key="10">
    <source>
        <dbReference type="EMBL" id="MBD8036823.1"/>
    </source>
</evidence>
<dbReference type="EMBL" id="JACSPZ010000003">
    <property type="protein sequence ID" value="MBD8036823.1"/>
    <property type="molecule type" value="Genomic_DNA"/>
</dbReference>